<dbReference type="PROSITE" id="PS00012">
    <property type="entry name" value="PHOSPHOPANTETHEINE"/>
    <property type="match status" value="1"/>
</dbReference>
<reference evidence="9 10" key="1">
    <citation type="submission" date="2024-03" db="EMBL/GenBank/DDBJ databases">
        <title>Novel Streptomyces species of biotechnological and ecological value are a feature of Machair soil.</title>
        <authorList>
            <person name="Prole J.R."/>
            <person name="Goodfellow M."/>
            <person name="Allenby N."/>
            <person name="Ward A.C."/>
        </authorList>
    </citation>
    <scope>NUCLEOTIDE SEQUENCE [LARGE SCALE GENOMIC DNA]</scope>
    <source>
        <strain evidence="9 10">MS1.AVA.1</strain>
    </source>
</reference>
<evidence type="ECO:0000256" key="3">
    <source>
        <dbReference type="ARBA" id="ARBA00022679"/>
    </source>
</evidence>
<dbReference type="InterPro" id="IPR016035">
    <property type="entry name" value="Acyl_Trfase/lysoPLipase"/>
</dbReference>
<keyword evidence="4" id="KW-0045">Antibiotic biosynthesis</keyword>
<dbReference type="Gene3D" id="1.10.1200.10">
    <property type="entry name" value="ACP-like"/>
    <property type="match status" value="1"/>
</dbReference>
<dbReference type="InterPro" id="IPR036736">
    <property type="entry name" value="ACP-like_sf"/>
</dbReference>
<gene>
    <name evidence="9" type="ORF">WKI71_02130</name>
</gene>
<dbReference type="InterPro" id="IPR020806">
    <property type="entry name" value="PKS_PP-bd"/>
</dbReference>
<dbReference type="Pfam" id="PF00698">
    <property type="entry name" value="Acyl_transf_1"/>
    <property type="match status" value="1"/>
</dbReference>
<organism evidence="9 10">
    <name type="scientific">Streptomyces machairae</name>
    <dbReference type="NCBI Taxonomy" id="3134109"/>
    <lineage>
        <taxon>Bacteria</taxon>
        <taxon>Bacillati</taxon>
        <taxon>Actinomycetota</taxon>
        <taxon>Actinomycetes</taxon>
        <taxon>Kitasatosporales</taxon>
        <taxon>Streptomycetaceae</taxon>
        <taxon>Streptomyces</taxon>
    </lineage>
</organism>
<dbReference type="Gene3D" id="3.40.50.720">
    <property type="entry name" value="NAD(P)-binding Rossmann-like Domain"/>
    <property type="match status" value="1"/>
</dbReference>
<dbReference type="PROSITE" id="PS52004">
    <property type="entry name" value="KS3_2"/>
    <property type="match status" value="1"/>
</dbReference>
<accession>A0ABU8UFV9</accession>
<evidence type="ECO:0000256" key="1">
    <source>
        <dbReference type="ARBA" id="ARBA00022450"/>
    </source>
</evidence>
<dbReference type="InterPro" id="IPR032821">
    <property type="entry name" value="PKS_assoc"/>
</dbReference>
<evidence type="ECO:0000256" key="4">
    <source>
        <dbReference type="ARBA" id="ARBA00023194"/>
    </source>
</evidence>
<dbReference type="InterPro" id="IPR006162">
    <property type="entry name" value="Ppantetheine_attach_site"/>
</dbReference>
<dbReference type="InterPro" id="IPR001227">
    <property type="entry name" value="Ac_transferase_dom_sf"/>
</dbReference>
<dbReference type="Pfam" id="PF00109">
    <property type="entry name" value="ketoacyl-synt"/>
    <property type="match status" value="1"/>
</dbReference>
<dbReference type="InterPro" id="IPR014030">
    <property type="entry name" value="Ketoacyl_synth_N"/>
</dbReference>
<dbReference type="SUPFAM" id="SSF52151">
    <property type="entry name" value="FabD/lysophospholipase-like"/>
    <property type="match status" value="1"/>
</dbReference>
<dbReference type="InterPro" id="IPR014043">
    <property type="entry name" value="Acyl_transferase_dom"/>
</dbReference>
<dbReference type="Pfam" id="PF16197">
    <property type="entry name" value="KAsynt_C_assoc"/>
    <property type="match status" value="1"/>
</dbReference>
<dbReference type="SUPFAM" id="SSF51735">
    <property type="entry name" value="NAD(P)-binding Rossmann-fold domains"/>
    <property type="match status" value="1"/>
</dbReference>
<dbReference type="InterPro" id="IPR009081">
    <property type="entry name" value="PP-bd_ACP"/>
</dbReference>
<evidence type="ECO:0000313" key="10">
    <source>
        <dbReference type="Proteomes" id="UP001376459"/>
    </source>
</evidence>
<dbReference type="EMBL" id="JBBKAK010000001">
    <property type="protein sequence ID" value="MEJ8667804.1"/>
    <property type="molecule type" value="Genomic_DNA"/>
</dbReference>
<keyword evidence="3" id="KW-0808">Transferase</keyword>
<feature type="domain" description="Ketosynthase family 3 (KS3)" evidence="8">
    <location>
        <begin position="262"/>
        <end position="686"/>
    </location>
</feature>
<dbReference type="SUPFAM" id="SSF47336">
    <property type="entry name" value="ACP-like"/>
    <property type="match status" value="1"/>
</dbReference>
<dbReference type="SMART" id="SM00823">
    <property type="entry name" value="PKS_PP"/>
    <property type="match status" value="1"/>
</dbReference>
<keyword evidence="5" id="KW-0511">Multifunctional enzyme</keyword>
<proteinExistence type="predicted"/>
<dbReference type="InterPro" id="IPR018201">
    <property type="entry name" value="Ketoacyl_synth_AS"/>
</dbReference>
<dbReference type="Gene3D" id="3.40.47.10">
    <property type="match status" value="1"/>
</dbReference>
<dbReference type="InterPro" id="IPR020841">
    <property type="entry name" value="PKS_Beta-ketoAc_synthase_dom"/>
</dbReference>
<feature type="domain" description="Carrier" evidence="7">
    <location>
        <begin position="165"/>
        <end position="240"/>
    </location>
</feature>
<dbReference type="PROSITE" id="PS50075">
    <property type="entry name" value="CARRIER"/>
    <property type="match status" value="1"/>
</dbReference>
<evidence type="ECO:0000256" key="5">
    <source>
        <dbReference type="ARBA" id="ARBA00023268"/>
    </source>
</evidence>
<dbReference type="InterPro" id="IPR016039">
    <property type="entry name" value="Thiolase-like"/>
</dbReference>
<dbReference type="InterPro" id="IPR050091">
    <property type="entry name" value="PKS_NRPS_Biosynth_Enz"/>
</dbReference>
<comment type="caution">
    <text evidence="9">The sequence shown here is derived from an EMBL/GenBank/DDBJ whole genome shotgun (WGS) entry which is preliminary data.</text>
</comment>
<dbReference type="InterPro" id="IPR013968">
    <property type="entry name" value="PKS_KR"/>
</dbReference>
<dbReference type="Pfam" id="PF00550">
    <property type="entry name" value="PP-binding"/>
    <property type="match status" value="1"/>
</dbReference>
<dbReference type="InterPro" id="IPR036291">
    <property type="entry name" value="NAD(P)-bd_dom_sf"/>
</dbReference>
<keyword evidence="10" id="KW-1185">Reference proteome</keyword>
<keyword evidence="6" id="KW-0012">Acyltransferase</keyword>
<evidence type="ECO:0000256" key="2">
    <source>
        <dbReference type="ARBA" id="ARBA00022553"/>
    </source>
</evidence>
<evidence type="ECO:0000259" key="8">
    <source>
        <dbReference type="PROSITE" id="PS52004"/>
    </source>
</evidence>
<evidence type="ECO:0000256" key="6">
    <source>
        <dbReference type="ARBA" id="ARBA00023315"/>
    </source>
</evidence>
<dbReference type="PROSITE" id="PS00606">
    <property type="entry name" value="KS3_1"/>
    <property type="match status" value="1"/>
</dbReference>
<dbReference type="SMART" id="SM00825">
    <property type="entry name" value="PKS_KS"/>
    <property type="match status" value="1"/>
</dbReference>
<dbReference type="Pfam" id="PF08659">
    <property type="entry name" value="KR"/>
    <property type="match status" value="1"/>
</dbReference>
<dbReference type="InterPro" id="IPR014031">
    <property type="entry name" value="Ketoacyl_synth_C"/>
</dbReference>
<dbReference type="SUPFAM" id="SSF53901">
    <property type="entry name" value="Thiolase-like"/>
    <property type="match status" value="1"/>
</dbReference>
<evidence type="ECO:0000259" key="7">
    <source>
        <dbReference type="PROSITE" id="PS50075"/>
    </source>
</evidence>
<keyword evidence="2" id="KW-0597">Phosphoprotein</keyword>
<dbReference type="PANTHER" id="PTHR43775">
    <property type="entry name" value="FATTY ACID SYNTHASE"/>
    <property type="match status" value="1"/>
</dbReference>
<dbReference type="SMART" id="SM01294">
    <property type="entry name" value="PKS_PP_betabranch"/>
    <property type="match status" value="1"/>
</dbReference>
<sequence>MLRPKVDGAAHLHRLTAGHPLGLFLLVSSAAGVVGNAGQANYAAANVFLDQLAHHRRALGLPGTSVSFGAWAGEGLAAEHADLERMARLGHRAITPEQGRELTELSLRRDASHLVAWSLDLPRLRSAAPTGALWRSLLPAPRSAQAGSHTLADRLARLPEPERAARVLALVREEAAHALGLRSAQSVRPDQPLRDLGMDSVTAVDLRNRISTRIGTKLPATLLFDHPTPTRLAEYLMAGALATTGRTSRKPVPVASPVLSSDEPVALVAMACRVPGGVSDPDGLWRLVAEGRDAVGPFPAGRWDVESLYDPDPDALGKSYAREGGFLDDIDSFDAGFFGITPKEAAAMDPQQRLLLETAWESLERAGIVPADLAGSTTGVYVGMFGSDYLSGTRLDQLDGYVGTGSALSVASGRLAYTLGLNGPALTVDTACSSSLVAVHLAAQALRAGECDLALAGGVTLMVTPQTFVEFSRLRGLSPTGRCRSFSDGADGAIWAEGAGMVVLKRLSDARRDDDRILAVLRGTAVNQDGRSQGLSAPNGPAQEQVIRRALEQSGLRPDDIDYVEAHGTGTTLGDPIEANALAEVFGATRTGERPLYLGSLKSNIGHAQAASGVIGLIKVVQSLHHESLPRTLHADTPSRHVDWTDSGLHLLRDEVAWPASAARVRRAGVSAFGISGTNAHVIVEEAVQAPMPEPVVELRAGQRLFVLSGRSEEGLRGQAAALARHLAEDTGAALPDLAHTLARHRTHFERRTAVLAEDRDELRSVLGEVATGRITLPPFREELTGKVAFVYSGHGGQWPGMGLDLMTQSEAFRAELTRIDEAVQRHVGWSVLNALRAPEEFAPWSGPSICSRRCSR</sequence>
<evidence type="ECO:0000313" key="9">
    <source>
        <dbReference type="EMBL" id="MEJ8667804.1"/>
    </source>
</evidence>
<dbReference type="CDD" id="cd00833">
    <property type="entry name" value="PKS"/>
    <property type="match status" value="1"/>
</dbReference>
<dbReference type="Pfam" id="PF02801">
    <property type="entry name" value="Ketoacyl-synt_C"/>
    <property type="match status" value="1"/>
</dbReference>
<dbReference type="Gene3D" id="3.40.366.10">
    <property type="entry name" value="Malonyl-Coenzyme A Acyl Carrier Protein, domain 2"/>
    <property type="match status" value="1"/>
</dbReference>
<keyword evidence="1" id="KW-0596">Phosphopantetheine</keyword>
<protein>
    <submittedName>
        <fullName evidence="9">Beta-ketoacyl synthase N-terminal-like domain-containing protein</fullName>
    </submittedName>
</protein>
<dbReference type="Proteomes" id="UP001376459">
    <property type="component" value="Unassembled WGS sequence"/>
</dbReference>
<dbReference type="PANTHER" id="PTHR43775:SF51">
    <property type="entry name" value="INACTIVE PHENOLPHTHIOCEROL SYNTHESIS POLYKETIDE SYNTHASE TYPE I PKS1-RELATED"/>
    <property type="match status" value="1"/>
</dbReference>
<name>A0ABU8UFV9_9ACTN</name>